<gene>
    <name evidence="5" type="ORF">P7H43_03675</name>
</gene>
<dbReference type="SUPFAM" id="SSF55136">
    <property type="entry name" value="Probable bacterial effector-binding domain"/>
    <property type="match status" value="1"/>
</dbReference>
<keyword evidence="3" id="KW-0804">Transcription</keyword>
<dbReference type="InterPro" id="IPR018060">
    <property type="entry name" value="HTH_AraC"/>
</dbReference>
<dbReference type="GO" id="GO:0003700">
    <property type="term" value="F:DNA-binding transcription factor activity"/>
    <property type="evidence" value="ECO:0007669"/>
    <property type="project" value="InterPro"/>
</dbReference>
<organism evidence="5 6">
    <name type="scientific">Enterococcus asini</name>
    <dbReference type="NCBI Taxonomy" id="57732"/>
    <lineage>
        <taxon>Bacteria</taxon>
        <taxon>Bacillati</taxon>
        <taxon>Bacillota</taxon>
        <taxon>Bacilli</taxon>
        <taxon>Lactobacillales</taxon>
        <taxon>Enterococcaceae</taxon>
        <taxon>Enterococcus</taxon>
    </lineage>
</organism>
<reference evidence="5" key="1">
    <citation type="submission" date="2023-03" db="EMBL/GenBank/DDBJ databases">
        <authorList>
            <person name="Shen W."/>
            <person name="Cai J."/>
        </authorList>
    </citation>
    <scope>NUCLEOTIDE SEQUENCE</scope>
    <source>
        <strain evidence="5">B226-2</strain>
    </source>
</reference>
<dbReference type="AlphaFoldDB" id="A0AAW8TXC2"/>
<keyword evidence="1" id="KW-0805">Transcription regulation</keyword>
<evidence type="ECO:0000256" key="3">
    <source>
        <dbReference type="ARBA" id="ARBA00023163"/>
    </source>
</evidence>
<accession>A0AAW8TXC2</accession>
<dbReference type="InterPro" id="IPR050959">
    <property type="entry name" value="MarA-like"/>
</dbReference>
<dbReference type="Gene3D" id="3.20.80.10">
    <property type="entry name" value="Regulatory factor, effector binding domain"/>
    <property type="match status" value="1"/>
</dbReference>
<name>A0AAW8TXC2_9ENTE</name>
<evidence type="ECO:0000313" key="5">
    <source>
        <dbReference type="EMBL" id="MDT2809572.1"/>
    </source>
</evidence>
<evidence type="ECO:0000256" key="1">
    <source>
        <dbReference type="ARBA" id="ARBA00023015"/>
    </source>
</evidence>
<dbReference type="InterPro" id="IPR010499">
    <property type="entry name" value="AraC_E-bd"/>
</dbReference>
<dbReference type="Gene3D" id="1.10.10.60">
    <property type="entry name" value="Homeodomain-like"/>
    <property type="match status" value="1"/>
</dbReference>
<dbReference type="GO" id="GO:0043565">
    <property type="term" value="F:sequence-specific DNA binding"/>
    <property type="evidence" value="ECO:0007669"/>
    <property type="project" value="InterPro"/>
</dbReference>
<evidence type="ECO:0000259" key="4">
    <source>
        <dbReference type="PROSITE" id="PS01124"/>
    </source>
</evidence>
<dbReference type="SMART" id="SM00871">
    <property type="entry name" value="AraC_E_bind"/>
    <property type="match status" value="1"/>
</dbReference>
<evidence type="ECO:0000256" key="2">
    <source>
        <dbReference type="ARBA" id="ARBA00023125"/>
    </source>
</evidence>
<dbReference type="PANTHER" id="PTHR47504:SF5">
    <property type="entry name" value="RIGHT ORIGIN-BINDING PROTEIN"/>
    <property type="match status" value="1"/>
</dbReference>
<dbReference type="SMART" id="SM00342">
    <property type="entry name" value="HTH_ARAC"/>
    <property type="match status" value="1"/>
</dbReference>
<sequence>MLKELNRVIELLEEQLLEEVDISLLARESGVSEYHLKRTFRFLAGVSIPEYVKYRRLALANEALVKGKSVTSVAFTYGFQSVEGFSRAFKSWANFSPSEVKQSGRQKPYPPLKFLIDVKGGISMEFRIEKKPAFQLVGVTKRVPIQFEGVNQEIMALAQSITEKQRAHMHELGDLYPKQVVNASYDFSEGRLAEQGELTQLIGFVTSQENPYDDLETVGVAAHTWVVFPSQGAYPQSLQETWANAFAQWLPSSDYQLVDAPEISFTKFEEDLSNVYSELWLAVEPKSTLK</sequence>
<protein>
    <submittedName>
        <fullName evidence="5">AraC family transcriptional regulator</fullName>
    </submittedName>
</protein>
<dbReference type="RefSeq" id="WP_311835065.1">
    <property type="nucleotide sequence ID" value="NZ_JARQBJ010000002.1"/>
</dbReference>
<dbReference type="InterPro" id="IPR029442">
    <property type="entry name" value="GyrI-like"/>
</dbReference>
<proteinExistence type="predicted"/>
<dbReference type="PANTHER" id="PTHR47504">
    <property type="entry name" value="RIGHT ORIGIN-BINDING PROTEIN"/>
    <property type="match status" value="1"/>
</dbReference>
<keyword evidence="2" id="KW-0238">DNA-binding</keyword>
<dbReference type="EMBL" id="JARQBJ010000002">
    <property type="protein sequence ID" value="MDT2809572.1"/>
    <property type="molecule type" value="Genomic_DNA"/>
</dbReference>
<evidence type="ECO:0000313" key="6">
    <source>
        <dbReference type="Proteomes" id="UP001256711"/>
    </source>
</evidence>
<feature type="domain" description="HTH araC/xylS-type" evidence="4">
    <location>
        <begin position="6"/>
        <end position="103"/>
    </location>
</feature>
<dbReference type="Proteomes" id="UP001256711">
    <property type="component" value="Unassembled WGS sequence"/>
</dbReference>
<dbReference type="InterPro" id="IPR011256">
    <property type="entry name" value="Reg_factor_effector_dom_sf"/>
</dbReference>
<dbReference type="Pfam" id="PF12833">
    <property type="entry name" value="HTH_18"/>
    <property type="match status" value="1"/>
</dbReference>
<comment type="caution">
    <text evidence="5">The sequence shown here is derived from an EMBL/GenBank/DDBJ whole genome shotgun (WGS) entry which is preliminary data.</text>
</comment>
<dbReference type="InterPro" id="IPR009057">
    <property type="entry name" value="Homeodomain-like_sf"/>
</dbReference>
<dbReference type="Pfam" id="PF06445">
    <property type="entry name" value="GyrI-like"/>
    <property type="match status" value="1"/>
</dbReference>
<dbReference type="SUPFAM" id="SSF46689">
    <property type="entry name" value="Homeodomain-like"/>
    <property type="match status" value="2"/>
</dbReference>
<dbReference type="PROSITE" id="PS01124">
    <property type="entry name" value="HTH_ARAC_FAMILY_2"/>
    <property type="match status" value="1"/>
</dbReference>